<dbReference type="PANTHER" id="PTHR33463:SF194">
    <property type="entry name" value="OS04G0431700 PROTEIN"/>
    <property type="match status" value="1"/>
</dbReference>
<gene>
    <name evidence="1" type="primary">ga14032</name>
    <name evidence="1" type="ORF">PR202_ga14032</name>
</gene>
<reference evidence="1" key="2">
    <citation type="submission" date="2021-12" db="EMBL/GenBank/DDBJ databases">
        <title>Resequencing data analysis of finger millet.</title>
        <authorList>
            <person name="Hatakeyama M."/>
            <person name="Aluri S."/>
            <person name="Balachadran M.T."/>
            <person name="Sivarajan S.R."/>
            <person name="Poveda L."/>
            <person name="Shimizu-Inatsugi R."/>
            <person name="Schlapbach R."/>
            <person name="Sreeman S.M."/>
            <person name="Shimizu K.K."/>
        </authorList>
    </citation>
    <scope>NUCLEOTIDE SEQUENCE</scope>
</reference>
<name>A0AAV5CFR1_ELECO</name>
<reference evidence="1" key="1">
    <citation type="journal article" date="2018" name="DNA Res.">
        <title>Multiple hybrid de novo genome assembly of finger millet, an orphan allotetraploid crop.</title>
        <authorList>
            <person name="Hatakeyama M."/>
            <person name="Aluri S."/>
            <person name="Balachadran M.T."/>
            <person name="Sivarajan S.R."/>
            <person name="Patrignani A."/>
            <person name="Gruter S."/>
            <person name="Poveda L."/>
            <person name="Shimizu-Inatsugi R."/>
            <person name="Baeten J."/>
            <person name="Francoijs K.J."/>
            <person name="Nataraja K.N."/>
            <person name="Reddy Y.A.N."/>
            <person name="Phadnis S."/>
            <person name="Ravikumar R.L."/>
            <person name="Schlapbach R."/>
            <person name="Sreeman S.M."/>
            <person name="Shimizu K.K."/>
        </authorList>
    </citation>
    <scope>NUCLEOTIDE SEQUENCE</scope>
</reference>
<accession>A0AAV5CFR1</accession>
<comment type="caution">
    <text evidence="1">The sequence shown here is derived from an EMBL/GenBank/DDBJ whole genome shotgun (WGS) entry which is preliminary data.</text>
</comment>
<proteinExistence type="predicted"/>
<dbReference type="AlphaFoldDB" id="A0AAV5CFR1"/>
<evidence type="ECO:0000313" key="2">
    <source>
        <dbReference type="Proteomes" id="UP001054889"/>
    </source>
</evidence>
<dbReference type="EMBL" id="BQKI01000006">
    <property type="protein sequence ID" value="GJM97128.1"/>
    <property type="molecule type" value="Genomic_DNA"/>
</dbReference>
<dbReference type="Proteomes" id="UP001054889">
    <property type="component" value="Unassembled WGS sequence"/>
</dbReference>
<evidence type="ECO:0000313" key="1">
    <source>
        <dbReference type="EMBL" id="GJM97128.1"/>
    </source>
</evidence>
<keyword evidence="2" id="KW-1185">Reference proteome</keyword>
<organism evidence="1 2">
    <name type="scientific">Eleusine coracana subsp. coracana</name>
    <dbReference type="NCBI Taxonomy" id="191504"/>
    <lineage>
        <taxon>Eukaryota</taxon>
        <taxon>Viridiplantae</taxon>
        <taxon>Streptophyta</taxon>
        <taxon>Embryophyta</taxon>
        <taxon>Tracheophyta</taxon>
        <taxon>Spermatophyta</taxon>
        <taxon>Magnoliopsida</taxon>
        <taxon>Liliopsida</taxon>
        <taxon>Poales</taxon>
        <taxon>Poaceae</taxon>
        <taxon>PACMAD clade</taxon>
        <taxon>Chloridoideae</taxon>
        <taxon>Cynodonteae</taxon>
        <taxon>Eleusininae</taxon>
        <taxon>Eleusine</taxon>
    </lineage>
</organism>
<dbReference type="InterPro" id="IPR050905">
    <property type="entry name" value="Plant_NBS-LRR"/>
</dbReference>
<sequence length="224" mass="25519">MDAFPEPPGGRSNRHVEITGGGHILESELRGRDDVYCLADVMRRYVESLHVHDASISASMPGKWWDGPLRWFRVERCPNLEDSLFHLDVWGFRKARGRLGSLRHLRLRSCPRLQYVLPLRSRAYNALGNLETIHVVRCGDLRHVFVLSEGDKDDDIASKGMEFPVLTTIHLHDLLRAARALATLPEEAPPQALRPQVKKKNVHLIDPFTSCGEMYVLKYDSNYG</sequence>
<protein>
    <submittedName>
        <fullName evidence="1">Uncharacterized protein</fullName>
    </submittedName>
</protein>
<dbReference type="PANTHER" id="PTHR33463">
    <property type="entry name" value="NB-ARC DOMAIN-CONTAINING PROTEIN-RELATED"/>
    <property type="match status" value="1"/>
</dbReference>